<keyword evidence="2" id="KW-0378">Hydrolase</keyword>
<evidence type="ECO:0000259" key="3">
    <source>
        <dbReference type="PROSITE" id="PS51462"/>
    </source>
</evidence>
<dbReference type="SUPFAM" id="SSF55811">
    <property type="entry name" value="Nudix"/>
    <property type="match status" value="1"/>
</dbReference>
<dbReference type="PROSITE" id="PS51462">
    <property type="entry name" value="NUDIX"/>
    <property type="match status" value="1"/>
</dbReference>
<dbReference type="PANTHER" id="PTHR43046:SF2">
    <property type="entry name" value="8-OXO-DGTP DIPHOSPHATASE-RELATED"/>
    <property type="match status" value="1"/>
</dbReference>
<proteinExistence type="predicted"/>
<dbReference type="KEGG" id="tbk:HF295_01690"/>
<gene>
    <name evidence="4" type="ORF">HF295_01690</name>
</gene>
<protein>
    <submittedName>
        <fullName evidence="4">NUDIX domain-containing protein</fullName>
    </submittedName>
</protein>
<dbReference type="RefSeq" id="WP_312032118.1">
    <property type="nucleotide sequence ID" value="NZ_CP051151.1"/>
</dbReference>
<dbReference type="InterPro" id="IPR015797">
    <property type="entry name" value="NUDIX_hydrolase-like_dom_sf"/>
</dbReference>
<dbReference type="Gene3D" id="3.90.79.10">
    <property type="entry name" value="Nucleoside Triphosphate Pyrophosphohydrolase"/>
    <property type="match status" value="1"/>
</dbReference>
<evidence type="ECO:0000256" key="2">
    <source>
        <dbReference type="ARBA" id="ARBA00022801"/>
    </source>
</evidence>
<dbReference type="Pfam" id="PF00293">
    <property type="entry name" value="NUDIX"/>
    <property type="match status" value="1"/>
</dbReference>
<sequence length="158" mass="18332">MSYIKDIRDKVSDDWLILNASAVVIVNDKNQILLQKRADNGLWGLPGGLLELEDSISQCAIREVKEETNLDIELSRFIGVFNNPFMRWRQRDCARVISYAFLGKVIGSSLKVNDHESLELRYFNYYDLPIIHSIDTLEIIQAYYHNQFGYIEGELYHG</sequence>
<organism evidence="4 5">
    <name type="scientific">Hujiaoplasma nucleasis</name>
    <dbReference type="NCBI Taxonomy" id="2725268"/>
    <lineage>
        <taxon>Bacteria</taxon>
        <taxon>Bacillati</taxon>
        <taxon>Mycoplasmatota</taxon>
        <taxon>Mollicutes</taxon>
        <taxon>Candidatus Izemoplasmatales</taxon>
        <taxon>Hujiaoplasmataceae</taxon>
        <taxon>Hujiaoplasma</taxon>
    </lineage>
</organism>
<accession>A0A7L6N058</accession>
<dbReference type="EMBL" id="CP051151">
    <property type="protein sequence ID" value="QLY39640.1"/>
    <property type="molecule type" value="Genomic_DNA"/>
</dbReference>
<dbReference type="PANTHER" id="PTHR43046">
    <property type="entry name" value="GDP-MANNOSE MANNOSYL HYDROLASE"/>
    <property type="match status" value="1"/>
</dbReference>
<dbReference type="InterPro" id="IPR000086">
    <property type="entry name" value="NUDIX_hydrolase_dom"/>
</dbReference>
<feature type="domain" description="Nudix hydrolase" evidence="3">
    <location>
        <begin position="15"/>
        <end position="144"/>
    </location>
</feature>
<keyword evidence="5" id="KW-1185">Reference proteome</keyword>
<comment type="cofactor">
    <cofactor evidence="1">
        <name>Mg(2+)</name>
        <dbReference type="ChEBI" id="CHEBI:18420"/>
    </cofactor>
</comment>
<dbReference type="AlphaFoldDB" id="A0A7L6N058"/>
<dbReference type="Proteomes" id="UP000512167">
    <property type="component" value="Chromosome"/>
</dbReference>
<evidence type="ECO:0000256" key="1">
    <source>
        <dbReference type="ARBA" id="ARBA00001946"/>
    </source>
</evidence>
<dbReference type="GO" id="GO:0016787">
    <property type="term" value="F:hydrolase activity"/>
    <property type="evidence" value="ECO:0007669"/>
    <property type="project" value="UniProtKB-KW"/>
</dbReference>
<evidence type="ECO:0000313" key="5">
    <source>
        <dbReference type="Proteomes" id="UP000512167"/>
    </source>
</evidence>
<reference evidence="4 5" key="1">
    <citation type="submission" date="2020-04" db="EMBL/GenBank/DDBJ databases">
        <authorList>
            <person name="Zheng R.K."/>
            <person name="Sun C.M."/>
        </authorList>
    </citation>
    <scope>NUCLEOTIDE SEQUENCE [LARGE SCALE GENOMIC DNA]</scope>
    <source>
        <strain evidence="5">zrk29</strain>
    </source>
</reference>
<evidence type="ECO:0000313" key="4">
    <source>
        <dbReference type="EMBL" id="QLY39640.1"/>
    </source>
</evidence>
<name>A0A7L6N058_9MOLU</name>